<dbReference type="InterPro" id="IPR036061">
    <property type="entry name" value="CheW-like_dom_sf"/>
</dbReference>
<dbReference type="RefSeq" id="WP_145174765.1">
    <property type="nucleotide sequence ID" value="NZ_CP036525.1"/>
</dbReference>
<dbReference type="PANTHER" id="PTHR22617">
    <property type="entry name" value="CHEMOTAXIS SENSOR HISTIDINE KINASE-RELATED"/>
    <property type="match status" value="1"/>
</dbReference>
<dbReference type="Pfam" id="PF01584">
    <property type="entry name" value="CheW"/>
    <property type="match status" value="1"/>
</dbReference>
<name>A0A517NJ59_9BACT</name>
<evidence type="ECO:0000313" key="2">
    <source>
        <dbReference type="EMBL" id="QDT07169.1"/>
    </source>
</evidence>
<dbReference type="KEGG" id="rlc:K227x_55940"/>
<feature type="domain" description="CheW-like" evidence="1">
    <location>
        <begin position="21"/>
        <end position="162"/>
    </location>
</feature>
<accession>A0A517NJ59</accession>
<protein>
    <submittedName>
        <fullName evidence="2">CheW-like domain protein</fullName>
    </submittedName>
</protein>
<sequence length="192" mass="20836" precursor="true">MQATETISNLPNASSDVGSAYDKHCVFRSGASWFSVPAVAVREIAIMPDLVRVPSCPSSLDGICHLRSEFIPVVSIHSLLEHHEDDDTTGHEKLVVLPCGSGLGSWALRIAEAASLVSLETLGTSECPTTAASQTSIVATAMYRDQIVLVLDPNSLYREVRIALEDFWNDAKKPVLSSVDRDSFRPNLGIER</sequence>
<dbReference type="GO" id="GO:0006935">
    <property type="term" value="P:chemotaxis"/>
    <property type="evidence" value="ECO:0007669"/>
    <property type="project" value="InterPro"/>
</dbReference>
<dbReference type="InterPro" id="IPR039315">
    <property type="entry name" value="CheW"/>
</dbReference>
<gene>
    <name evidence="2" type="ORF">K227x_55940</name>
</gene>
<dbReference type="Gene3D" id="2.30.30.40">
    <property type="entry name" value="SH3 Domains"/>
    <property type="match status" value="1"/>
</dbReference>
<evidence type="ECO:0000313" key="3">
    <source>
        <dbReference type="Proteomes" id="UP000318538"/>
    </source>
</evidence>
<dbReference type="PANTHER" id="PTHR22617:SF23">
    <property type="entry name" value="CHEMOTAXIS PROTEIN CHEW"/>
    <property type="match status" value="1"/>
</dbReference>
<dbReference type="GO" id="GO:0005829">
    <property type="term" value="C:cytosol"/>
    <property type="evidence" value="ECO:0007669"/>
    <property type="project" value="TreeGrafter"/>
</dbReference>
<dbReference type="SMART" id="SM00260">
    <property type="entry name" value="CheW"/>
    <property type="match status" value="1"/>
</dbReference>
<dbReference type="Proteomes" id="UP000318538">
    <property type="component" value="Chromosome"/>
</dbReference>
<dbReference type="SUPFAM" id="SSF50341">
    <property type="entry name" value="CheW-like"/>
    <property type="match status" value="1"/>
</dbReference>
<dbReference type="OrthoDB" id="276801at2"/>
<proteinExistence type="predicted"/>
<dbReference type="InterPro" id="IPR002545">
    <property type="entry name" value="CheW-lke_dom"/>
</dbReference>
<dbReference type="PROSITE" id="PS50851">
    <property type="entry name" value="CHEW"/>
    <property type="match status" value="1"/>
</dbReference>
<dbReference type="Gene3D" id="2.40.50.180">
    <property type="entry name" value="CheA-289, Domain 4"/>
    <property type="match status" value="1"/>
</dbReference>
<keyword evidence="3" id="KW-1185">Reference proteome</keyword>
<dbReference type="EMBL" id="CP036525">
    <property type="protein sequence ID" value="QDT07169.1"/>
    <property type="molecule type" value="Genomic_DNA"/>
</dbReference>
<evidence type="ECO:0000259" key="1">
    <source>
        <dbReference type="PROSITE" id="PS50851"/>
    </source>
</evidence>
<dbReference type="GO" id="GO:0007165">
    <property type="term" value="P:signal transduction"/>
    <property type="evidence" value="ECO:0007669"/>
    <property type="project" value="InterPro"/>
</dbReference>
<dbReference type="AlphaFoldDB" id="A0A517NJ59"/>
<reference evidence="2 3" key="1">
    <citation type="submission" date="2019-02" db="EMBL/GenBank/DDBJ databases">
        <title>Deep-cultivation of Planctomycetes and their phenomic and genomic characterization uncovers novel biology.</title>
        <authorList>
            <person name="Wiegand S."/>
            <person name="Jogler M."/>
            <person name="Boedeker C."/>
            <person name="Pinto D."/>
            <person name="Vollmers J."/>
            <person name="Rivas-Marin E."/>
            <person name="Kohn T."/>
            <person name="Peeters S.H."/>
            <person name="Heuer A."/>
            <person name="Rast P."/>
            <person name="Oberbeckmann S."/>
            <person name="Bunk B."/>
            <person name="Jeske O."/>
            <person name="Meyerdierks A."/>
            <person name="Storesund J.E."/>
            <person name="Kallscheuer N."/>
            <person name="Luecker S."/>
            <person name="Lage O.M."/>
            <person name="Pohl T."/>
            <person name="Merkel B.J."/>
            <person name="Hornburger P."/>
            <person name="Mueller R.-W."/>
            <person name="Bruemmer F."/>
            <person name="Labrenz M."/>
            <person name="Spormann A.M."/>
            <person name="Op den Camp H."/>
            <person name="Overmann J."/>
            <person name="Amann R."/>
            <person name="Jetten M.S.M."/>
            <person name="Mascher T."/>
            <person name="Medema M.H."/>
            <person name="Devos D.P."/>
            <person name="Kaster A.-K."/>
            <person name="Ovreas L."/>
            <person name="Rohde M."/>
            <person name="Galperin M.Y."/>
            <person name="Jogler C."/>
        </authorList>
    </citation>
    <scope>NUCLEOTIDE SEQUENCE [LARGE SCALE GENOMIC DNA]</scope>
    <source>
        <strain evidence="2 3">K22_7</strain>
    </source>
</reference>
<organism evidence="2 3">
    <name type="scientific">Rubripirellula lacrimiformis</name>
    <dbReference type="NCBI Taxonomy" id="1930273"/>
    <lineage>
        <taxon>Bacteria</taxon>
        <taxon>Pseudomonadati</taxon>
        <taxon>Planctomycetota</taxon>
        <taxon>Planctomycetia</taxon>
        <taxon>Pirellulales</taxon>
        <taxon>Pirellulaceae</taxon>
        <taxon>Rubripirellula</taxon>
    </lineage>
</organism>